<feature type="compositionally biased region" description="Polar residues" evidence="1">
    <location>
        <begin position="167"/>
        <end position="214"/>
    </location>
</feature>
<dbReference type="EMBL" id="JANIIK010000034">
    <property type="protein sequence ID" value="KAJ3614934.1"/>
    <property type="molecule type" value="Genomic_DNA"/>
</dbReference>
<proteinExistence type="predicted"/>
<organism evidence="2 3">
    <name type="scientific">Muraenolepis orangiensis</name>
    <name type="common">Patagonian moray cod</name>
    <dbReference type="NCBI Taxonomy" id="630683"/>
    <lineage>
        <taxon>Eukaryota</taxon>
        <taxon>Metazoa</taxon>
        <taxon>Chordata</taxon>
        <taxon>Craniata</taxon>
        <taxon>Vertebrata</taxon>
        <taxon>Euteleostomi</taxon>
        <taxon>Actinopterygii</taxon>
        <taxon>Neopterygii</taxon>
        <taxon>Teleostei</taxon>
        <taxon>Neoteleostei</taxon>
        <taxon>Acanthomorphata</taxon>
        <taxon>Zeiogadaria</taxon>
        <taxon>Gadariae</taxon>
        <taxon>Gadiformes</taxon>
        <taxon>Muraenolepidoidei</taxon>
        <taxon>Muraenolepididae</taxon>
        <taxon>Muraenolepis</taxon>
    </lineage>
</organism>
<reference evidence="2" key="1">
    <citation type="submission" date="2022-07" db="EMBL/GenBank/DDBJ databases">
        <title>Chromosome-level genome of Muraenolepis orangiensis.</title>
        <authorList>
            <person name="Kim J."/>
        </authorList>
    </citation>
    <scope>NUCLEOTIDE SEQUENCE</scope>
    <source>
        <strain evidence="2">KU_S4_2022</strain>
        <tissue evidence="2">Muscle</tissue>
    </source>
</reference>
<evidence type="ECO:0000256" key="1">
    <source>
        <dbReference type="SAM" id="MobiDB-lite"/>
    </source>
</evidence>
<dbReference type="OrthoDB" id="10038993at2759"/>
<dbReference type="Proteomes" id="UP001148018">
    <property type="component" value="Unassembled WGS sequence"/>
</dbReference>
<feature type="non-terminal residue" evidence="2">
    <location>
        <position position="214"/>
    </location>
</feature>
<name>A0A9Q0IXN8_9TELE</name>
<evidence type="ECO:0000313" key="2">
    <source>
        <dbReference type="EMBL" id="KAJ3614934.1"/>
    </source>
</evidence>
<sequence>MVNTMVSVCSSELGPVAWDAVTKRQLFLQKVSSKLGPGAKQQTSGRAPGASSTTGPGVVLGSSAPGQGGSGSRLVHAESSSLGKEAASGGGGSQARARLSHNQSKTEEKPSRGAPSVGNQSLDKPLGPSTAAASSTIANTRAPGTRSRALSLQSRPTTIGLKPPTITGPSPSRPTNYALNHKTPASANQAPATKPSQNPLQRSGSARINRPTAT</sequence>
<keyword evidence="3" id="KW-1185">Reference proteome</keyword>
<feature type="compositionally biased region" description="Polar residues" evidence="1">
    <location>
        <begin position="148"/>
        <end position="157"/>
    </location>
</feature>
<dbReference type="AlphaFoldDB" id="A0A9Q0IXN8"/>
<feature type="region of interest" description="Disordered" evidence="1">
    <location>
        <begin position="33"/>
        <end position="214"/>
    </location>
</feature>
<protein>
    <submittedName>
        <fullName evidence="2">Uncharacterized protein</fullName>
    </submittedName>
</protein>
<comment type="caution">
    <text evidence="2">The sequence shown here is derived from an EMBL/GenBank/DDBJ whole genome shotgun (WGS) entry which is preliminary data.</text>
</comment>
<feature type="compositionally biased region" description="Low complexity" evidence="1">
    <location>
        <begin position="77"/>
        <end position="87"/>
    </location>
</feature>
<evidence type="ECO:0000313" key="3">
    <source>
        <dbReference type="Proteomes" id="UP001148018"/>
    </source>
</evidence>
<accession>A0A9Q0IXN8</accession>
<gene>
    <name evidence="2" type="ORF">NHX12_018503</name>
</gene>
<feature type="compositionally biased region" description="Low complexity" evidence="1">
    <location>
        <begin position="129"/>
        <end position="142"/>
    </location>
</feature>
<feature type="compositionally biased region" description="Polar residues" evidence="1">
    <location>
        <begin position="40"/>
        <end position="55"/>
    </location>
</feature>